<dbReference type="Gene3D" id="3.40.50.300">
    <property type="entry name" value="P-loop containing nucleotide triphosphate hydrolases"/>
    <property type="match status" value="1"/>
</dbReference>
<accession>A0ABS7R189</accession>
<evidence type="ECO:0000256" key="1">
    <source>
        <dbReference type="SAM" id="MobiDB-lite"/>
    </source>
</evidence>
<reference evidence="2 3" key="1">
    <citation type="submission" date="2021-08" db="EMBL/GenBank/DDBJ databases">
        <title>Streptomyces sp. PTM05 isolated from lichen.</title>
        <authorList>
            <person name="Somphong A."/>
            <person name="Phongsopitanun W."/>
            <person name="Tanasupawat S."/>
        </authorList>
    </citation>
    <scope>NUCLEOTIDE SEQUENCE [LARGE SCALE GENOMIC DNA]</scope>
    <source>
        <strain evidence="2 3">Ptm05</strain>
    </source>
</reference>
<protein>
    <submittedName>
        <fullName evidence="2">ATP/GTP-binding protein</fullName>
    </submittedName>
</protein>
<dbReference type="Proteomes" id="UP001198565">
    <property type="component" value="Unassembled WGS sequence"/>
</dbReference>
<proteinExistence type="predicted"/>
<keyword evidence="3" id="KW-1185">Reference proteome</keyword>
<dbReference type="RefSeq" id="WP_222982372.1">
    <property type="nucleotide sequence ID" value="NZ_JAINVZ010000038.1"/>
</dbReference>
<gene>
    <name evidence="2" type="ORF">K7472_30925</name>
</gene>
<dbReference type="SUPFAM" id="SSF52540">
    <property type="entry name" value="P-loop containing nucleoside triphosphate hydrolases"/>
    <property type="match status" value="1"/>
</dbReference>
<dbReference type="InterPro" id="IPR027417">
    <property type="entry name" value="P-loop_NTPase"/>
</dbReference>
<feature type="compositionally biased region" description="Basic and acidic residues" evidence="1">
    <location>
        <begin position="730"/>
        <end position="752"/>
    </location>
</feature>
<feature type="region of interest" description="Disordered" evidence="1">
    <location>
        <begin position="718"/>
        <end position="758"/>
    </location>
</feature>
<evidence type="ECO:0000313" key="2">
    <source>
        <dbReference type="EMBL" id="MBY8889227.1"/>
    </source>
</evidence>
<comment type="caution">
    <text evidence="2">The sequence shown here is derived from an EMBL/GenBank/DDBJ whole genome shotgun (WGS) entry which is preliminary data.</text>
</comment>
<sequence>MVDLAKDVAAGEGRGRRYTARAELVLARPDHRPLASLGLSPDPLQRIAGAMGTVRSEAGEEAEVVLDLVPVPDGVVARRRRRLMRGAARRGPSAFGERIGGAGGGGGWLSSLAGTLNGKPAGPRQGAGRVPRQTDLADGVGKFVPGQDVFRVQLLVRVTATHPARAQAHLHQLLAALEMYAGENRWVPVGPRRTGWRPYSNVWWRRASFDRRIGSGEFAPARRQWVTRAEIAGLLKPPTVECAAANVARGGGMVPQAPAGLPTWSGQPDVVPLGLVTDADGRPRMGGVYAKDTLFGAFLGKSGNGKSEIGLVQAIARAYAGRGVWFLDPHNTTIERALPYLTHPAVRDRVQRIDLNTPSMDDMVASWNPLSMAGRRIEHVQEVIGTVVNAVAAAQGWGEGAPRARTILANAVQVLACLSKCMIDAGRPDLQPTVFQIKTLLEDDAWREEVLAHLPDRFLPARSRRFWTASFPKYSGEALTTVTNALNRLETSLSMRAFLGSPTGSYNVRRAMDTGQVVWICPTGGGECDDLITSMLIYDVFVAGLSRRDTSFEDLEEFWVWIDEMRAVDGAGRGYIAKVLEQLRKYQVRMMGLTQMAMRLSDDTRQALLQNQSILSVMACDTDEAKFISARLPHVEPATVANLPKYEYVMRVMLGGEYTQPFRVRGVPVHQVYADYYDPAGLPALEKAIDANLKRRPVAEILAALDSLDNDILTHLTGGASPGGRAPGRRAVEDADVVHDLPSRTLPDNHHDDDDEVA</sequence>
<name>A0ABS7R189_9ACTN</name>
<evidence type="ECO:0000313" key="3">
    <source>
        <dbReference type="Proteomes" id="UP001198565"/>
    </source>
</evidence>
<dbReference type="EMBL" id="JAINVZ010000038">
    <property type="protein sequence ID" value="MBY8889227.1"/>
    <property type="molecule type" value="Genomic_DNA"/>
</dbReference>
<organism evidence="2 3">
    <name type="scientific">Streptantibioticus parmotrematis</name>
    <dbReference type="NCBI Taxonomy" id="2873249"/>
    <lineage>
        <taxon>Bacteria</taxon>
        <taxon>Bacillati</taxon>
        <taxon>Actinomycetota</taxon>
        <taxon>Actinomycetes</taxon>
        <taxon>Kitasatosporales</taxon>
        <taxon>Streptomycetaceae</taxon>
        <taxon>Streptantibioticus</taxon>
    </lineage>
</organism>